<protein>
    <submittedName>
        <fullName evidence="2">Uncharacterized protein</fullName>
    </submittedName>
</protein>
<sequence length="269" mass="30384">MNELNKLSALSLDHAKPPNNHPGGSIISHSLQQQTDLKLEQIFNRMDRIECQIGQGLDRISNLLVELNEMIKRSSMEKPQEAYRLMRNETSNIDHSEQIPCMCCSSEKQTIIQTNIDKCFFSKQEGKELLSISNEMESLANNQSLLYMDQFDNESDNATDLSIKNLDDDNQTLTPPTTTITVKEKASTLAQPELISFNESSGENSLNLISNIEETNFLTSNSYSEPKLSTNRTDQMIYQLKSSTIHGSLPQVRFVTPPLKCQQFDESAL</sequence>
<proteinExistence type="predicted"/>
<comment type="caution">
    <text evidence="2">The sequence shown here is derived from an EMBL/GenBank/DDBJ whole genome shotgun (WGS) entry which is preliminary data.</text>
</comment>
<feature type="region of interest" description="Disordered" evidence="1">
    <location>
        <begin position="1"/>
        <end position="27"/>
    </location>
</feature>
<name>A0A1Y3B7Z2_EURMA</name>
<organism evidence="2 3">
    <name type="scientific">Euroglyphus maynei</name>
    <name type="common">Mayne's house dust mite</name>
    <dbReference type="NCBI Taxonomy" id="6958"/>
    <lineage>
        <taxon>Eukaryota</taxon>
        <taxon>Metazoa</taxon>
        <taxon>Ecdysozoa</taxon>
        <taxon>Arthropoda</taxon>
        <taxon>Chelicerata</taxon>
        <taxon>Arachnida</taxon>
        <taxon>Acari</taxon>
        <taxon>Acariformes</taxon>
        <taxon>Sarcoptiformes</taxon>
        <taxon>Astigmata</taxon>
        <taxon>Psoroptidia</taxon>
        <taxon>Analgoidea</taxon>
        <taxon>Pyroglyphidae</taxon>
        <taxon>Pyroglyphinae</taxon>
        <taxon>Euroglyphus</taxon>
    </lineage>
</organism>
<evidence type="ECO:0000313" key="3">
    <source>
        <dbReference type="Proteomes" id="UP000194236"/>
    </source>
</evidence>
<dbReference type="AlphaFoldDB" id="A0A1Y3B7Z2"/>
<reference evidence="2 3" key="1">
    <citation type="submission" date="2017-03" db="EMBL/GenBank/DDBJ databases">
        <title>Genome Survey of Euroglyphus maynei.</title>
        <authorList>
            <person name="Arlian L.G."/>
            <person name="Morgan M.S."/>
            <person name="Rider S.D."/>
        </authorList>
    </citation>
    <scope>NUCLEOTIDE SEQUENCE [LARGE SCALE GENOMIC DNA]</scope>
    <source>
        <strain evidence="2">Arlian Lab</strain>
        <tissue evidence="2">Whole body</tissue>
    </source>
</reference>
<dbReference type="Proteomes" id="UP000194236">
    <property type="component" value="Unassembled WGS sequence"/>
</dbReference>
<accession>A0A1Y3B7Z2</accession>
<evidence type="ECO:0000256" key="1">
    <source>
        <dbReference type="SAM" id="MobiDB-lite"/>
    </source>
</evidence>
<gene>
    <name evidence="2" type="ORF">BLA29_004491</name>
</gene>
<dbReference type="EMBL" id="MUJZ01038837">
    <property type="protein sequence ID" value="OTF76154.1"/>
    <property type="molecule type" value="Genomic_DNA"/>
</dbReference>
<evidence type="ECO:0000313" key="2">
    <source>
        <dbReference type="EMBL" id="OTF76154.1"/>
    </source>
</evidence>
<keyword evidence="3" id="KW-1185">Reference proteome</keyword>